<dbReference type="FunFam" id="3.30.160.60:FF:000551">
    <property type="entry name" value="zinc finger protein 197 isoform X1"/>
    <property type="match status" value="1"/>
</dbReference>
<keyword evidence="7" id="KW-0805">Transcription regulation</keyword>
<evidence type="ECO:0000256" key="10">
    <source>
        <dbReference type="ARBA" id="ARBA00023242"/>
    </source>
</evidence>
<evidence type="ECO:0000256" key="8">
    <source>
        <dbReference type="ARBA" id="ARBA00023125"/>
    </source>
</evidence>
<sequence length="56" mass="6195">AFIYKSSLAAHQLIHTGERPFTCSQCPKTFRSSTNLIAHQSIHTGVKPHKSDQCGK</sequence>
<dbReference type="Pfam" id="PF00096">
    <property type="entry name" value="zf-C2H2"/>
    <property type="match status" value="1"/>
</dbReference>
<feature type="domain" description="C2H2-type" evidence="12">
    <location>
        <begin position="21"/>
        <end position="48"/>
    </location>
</feature>
<dbReference type="GO" id="GO:0005634">
    <property type="term" value="C:nucleus"/>
    <property type="evidence" value="ECO:0007669"/>
    <property type="project" value="UniProtKB-SubCell"/>
</dbReference>
<dbReference type="GO" id="GO:0000978">
    <property type="term" value="F:RNA polymerase II cis-regulatory region sequence-specific DNA binding"/>
    <property type="evidence" value="ECO:0007669"/>
    <property type="project" value="TreeGrafter"/>
</dbReference>
<name>A0A7L3W714_9GRUI</name>
<keyword evidence="10" id="KW-0539">Nucleus</keyword>
<keyword evidence="4" id="KW-0677">Repeat</keyword>
<keyword evidence="6" id="KW-0862">Zinc</keyword>
<comment type="similarity">
    <text evidence="2">Belongs to the krueppel C2H2-type zinc-finger protein family.</text>
</comment>
<dbReference type="Proteomes" id="UP000518911">
    <property type="component" value="Unassembled WGS sequence"/>
</dbReference>
<keyword evidence="3" id="KW-0479">Metal-binding</keyword>
<dbReference type="AlphaFoldDB" id="A0A7L3W714"/>
<dbReference type="PANTHER" id="PTHR23226:SF416">
    <property type="entry name" value="FI01424P"/>
    <property type="match status" value="1"/>
</dbReference>
<keyword evidence="5 11" id="KW-0863">Zinc-finger</keyword>
<evidence type="ECO:0000256" key="5">
    <source>
        <dbReference type="ARBA" id="ARBA00022771"/>
    </source>
</evidence>
<evidence type="ECO:0000256" key="6">
    <source>
        <dbReference type="ARBA" id="ARBA00022833"/>
    </source>
</evidence>
<organism evidence="13 14">
    <name type="scientific">Atlantisia rogersi</name>
    <name type="common">Inaccessible Island rail</name>
    <dbReference type="NCBI Taxonomy" id="2478892"/>
    <lineage>
        <taxon>Eukaryota</taxon>
        <taxon>Metazoa</taxon>
        <taxon>Chordata</taxon>
        <taxon>Craniata</taxon>
        <taxon>Vertebrata</taxon>
        <taxon>Euteleostomi</taxon>
        <taxon>Archelosauria</taxon>
        <taxon>Archosauria</taxon>
        <taxon>Dinosauria</taxon>
        <taxon>Saurischia</taxon>
        <taxon>Theropoda</taxon>
        <taxon>Coelurosauria</taxon>
        <taxon>Aves</taxon>
        <taxon>Neognathae</taxon>
        <taxon>Neoaves</taxon>
        <taxon>Gruiformes</taxon>
        <taxon>Rallidae</taxon>
        <taxon>Atlantisia</taxon>
    </lineage>
</organism>
<evidence type="ECO:0000256" key="3">
    <source>
        <dbReference type="ARBA" id="ARBA00022723"/>
    </source>
</evidence>
<evidence type="ECO:0000256" key="1">
    <source>
        <dbReference type="ARBA" id="ARBA00004123"/>
    </source>
</evidence>
<protein>
    <submittedName>
        <fullName evidence="13">ZN658 protein</fullName>
    </submittedName>
</protein>
<comment type="caution">
    <text evidence="13">The sequence shown here is derived from an EMBL/GenBank/DDBJ whole genome shotgun (WGS) entry which is preliminary data.</text>
</comment>
<dbReference type="GO" id="GO:0008270">
    <property type="term" value="F:zinc ion binding"/>
    <property type="evidence" value="ECO:0007669"/>
    <property type="project" value="UniProtKB-KW"/>
</dbReference>
<keyword evidence="9" id="KW-0804">Transcription</keyword>
<feature type="non-terminal residue" evidence="13">
    <location>
        <position position="1"/>
    </location>
</feature>
<dbReference type="InterPro" id="IPR036236">
    <property type="entry name" value="Znf_C2H2_sf"/>
</dbReference>
<keyword evidence="8" id="KW-0238">DNA-binding</keyword>
<evidence type="ECO:0000313" key="13">
    <source>
        <dbReference type="EMBL" id="NXV71735.1"/>
    </source>
</evidence>
<dbReference type="OrthoDB" id="6077919at2759"/>
<dbReference type="EMBL" id="VZUJ01035762">
    <property type="protein sequence ID" value="NXV71735.1"/>
    <property type="molecule type" value="Genomic_DNA"/>
</dbReference>
<dbReference type="PANTHER" id="PTHR23226">
    <property type="entry name" value="ZINC FINGER AND SCAN DOMAIN-CONTAINING"/>
    <property type="match status" value="1"/>
</dbReference>
<dbReference type="SUPFAM" id="SSF57667">
    <property type="entry name" value="beta-beta-alpha zinc fingers"/>
    <property type="match status" value="1"/>
</dbReference>
<evidence type="ECO:0000256" key="7">
    <source>
        <dbReference type="ARBA" id="ARBA00023015"/>
    </source>
</evidence>
<evidence type="ECO:0000256" key="2">
    <source>
        <dbReference type="ARBA" id="ARBA00006991"/>
    </source>
</evidence>
<dbReference type="Gene3D" id="3.30.160.60">
    <property type="entry name" value="Classic Zinc Finger"/>
    <property type="match status" value="2"/>
</dbReference>
<evidence type="ECO:0000259" key="12">
    <source>
        <dbReference type="PROSITE" id="PS50157"/>
    </source>
</evidence>
<reference evidence="13 14" key="1">
    <citation type="submission" date="2019-09" db="EMBL/GenBank/DDBJ databases">
        <title>Bird 10,000 Genomes (B10K) Project - Family phase.</title>
        <authorList>
            <person name="Zhang G."/>
        </authorList>
    </citation>
    <scope>NUCLEOTIDE SEQUENCE [LARGE SCALE GENOMIC DNA]</scope>
    <source>
        <strain evidence="13">OUT-0055</strain>
        <tissue evidence="13">Blood</tissue>
    </source>
</reference>
<gene>
    <name evidence="13" type="primary">Znf658_0</name>
    <name evidence="13" type="ORF">ATLROG_R09455</name>
</gene>
<dbReference type="PROSITE" id="PS50157">
    <property type="entry name" value="ZINC_FINGER_C2H2_2"/>
    <property type="match status" value="2"/>
</dbReference>
<accession>A0A7L3W714</accession>
<feature type="domain" description="C2H2-type" evidence="12">
    <location>
        <begin position="1"/>
        <end position="20"/>
    </location>
</feature>
<evidence type="ECO:0000313" key="14">
    <source>
        <dbReference type="Proteomes" id="UP000518911"/>
    </source>
</evidence>
<keyword evidence="14" id="KW-1185">Reference proteome</keyword>
<comment type="subcellular location">
    <subcellularLocation>
        <location evidence="1">Nucleus</location>
    </subcellularLocation>
</comment>
<dbReference type="GO" id="GO:0000981">
    <property type="term" value="F:DNA-binding transcription factor activity, RNA polymerase II-specific"/>
    <property type="evidence" value="ECO:0007669"/>
    <property type="project" value="TreeGrafter"/>
</dbReference>
<dbReference type="InterPro" id="IPR013087">
    <property type="entry name" value="Znf_C2H2_type"/>
</dbReference>
<feature type="non-terminal residue" evidence="13">
    <location>
        <position position="56"/>
    </location>
</feature>
<dbReference type="PROSITE" id="PS00028">
    <property type="entry name" value="ZINC_FINGER_C2H2_1"/>
    <property type="match status" value="1"/>
</dbReference>
<evidence type="ECO:0000256" key="11">
    <source>
        <dbReference type="PROSITE-ProRule" id="PRU00042"/>
    </source>
</evidence>
<evidence type="ECO:0000256" key="4">
    <source>
        <dbReference type="ARBA" id="ARBA00022737"/>
    </source>
</evidence>
<evidence type="ECO:0000256" key="9">
    <source>
        <dbReference type="ARBA" id="ARBA00023163"/>
    </source>
</evidence>
<proteinExistence type="inferred from homology"/>
<dbReference type="SMART" id="SM00355">
    <property type="entry name" value="ZnF_C2H2"/>
    <property type="match status" value="1"/>
</dbReference>